<dbReference type="AlphaFoldDB" id="A0A5B8VBL2"/>
<dbReference type="EMBL" id="CP042435">
    <property type="protein sequence ID" value="QEC68393.1"/>
    <property type="molecule type" value="Genomic_DNA"/>
</dbReference>
<evidence type="ECO:0000313" key="3">
    <source>
        <dbReference type="Proteomes" id="UP000321533"/>
    </source>
</evidence>
<dbReference type="RefSeq" id="WP_147190352.1">
    <property type="nucleotide sequence ID" value="NZ_CP042435.1"/>
</dbReference>
<protein>
    <submittedName>
        <fullName evidence="2">Rhodanese-like domain-containing protein</fullName>
    </submittedName>
</protein>
<dbReference type="Proteomes" id="UP000321533">
    <property type="component" value="Chromosome"/>
</dbReference>
<dbReference type="Pfam" id="PF00581">
    <property type="entry name" value="Rhodanese"/>
    <property type="match status" value="1"/>
</dbReference>
<dbReference type="SUPFAM" id="SSF52821">
    <property type="entry name" value="Rhodanese/Cell cycle control phosphatase"/>
    <property type="match status" value="1"/>
</dbReference>
<name>A0A5B8VBL2_9BACT</name>
<proteinExistence type="predicted"/>
<dbReference type="InterPro" id="IPR036873">
    <property type="entry name" value="Rhodanese-like_dom_sf"/>
</dbReference>
<dbReference type="OrthoDB" id="9808735at2"/>
<dbReference type="PANTHER" id="PTHR43031">
    <property type="entry name" value="FAD-DEPENDENT OXIDOREDUCTASE"/>
    <property type="match status" value="1"/>
</dbReference>
<evidence type="ECO:0000259" key="1">
    <source>
        <dbReference type="PROSITE" id="PS50206"/>
    </source>
</evidence>
<feature type="domain" description="Rhodanese" evidence="1">
    <location>
        <begin position="20"/>
        <end position="97"/>
    </location>
</feature>
<evidence type="ECO:0000313" key="2">
    <source>
        <dbReference type="EMBL" id="QEC68393.1"/>
    </source>
</evidence>
<dbReference type="InterPro" id="IPR050229">
    <property type="entry name" value="GlpE_sulfurtransferase"/>
</dbReference>
<dbReference type="KEGG" id="pgin:FRZ67_14170"/>
<organism evidence="2 3">
    <name type="scientific">Panacibacter ginsenosidivorans</name>
    <dbReference type="NCBI Taxonomy" id="1813871"/>
    <lineage>
        <taxon>Bacteria</taxon>
        <taxon>Pseudomonadati</taxon>
        <taxon>Bacteroidota</taxon>
        <taxon>Chitinophagia</taxon>
        <taxon>Chitinophagales</taxon>
        <taxon>Chitinophagaceae</taxon>
        <taxon>Panacibacter</taxon>
    </lineage>
</organism>
<reference evidence="2 3" key="1">
    <citation type="journal article" date="2016" name="Int. J. Syst. Evol. Microbiol.">
        <title>Panacibacter ginsenosidivorans gen. nov., sp. nov., with ginsenoside converting activity isolated from soil of a ginseng field.</title>
        <authorList>
            <person name="Siddiqi M.Z."/>
            <person name="Muhammad Shafi S."/>
            <person name="Choi K.D."/>
            <person name="Im W.T."/>
        </authorList>
    </citation>
    <scope>NUCLEOTIDE SEQUENCE [LARGE SCALE GENOMIC DNA]</scope>
    <source>
        <strain evidence="2 3">Gsoil1550</strain>
    </source>
</reference>
<dbReference type="InterPro" id="IPR001763">
    <property type="entry name" value="Rhodanese-like_dom"/>
</dbReference>
<keyword evidence="3" id="KW-1185">Reference proteome</keyword>
<sequence length="97" mass="10691">MGFFQKLFGNGNKDELKVLLDRGALLIDVRSREEFNAGHAPKAINIPLQMLVQSTDRLKGKNVITVCKSGARSAMAVTMLQKEGVKAFNGGAWDNWQ</sequence>
<dbReference type="SMART" id="SM00450">
    <property type="entry name" value="RHOD"/>
    <property type="match status" value="1"/>
</dbReference>
<accession>A0A5B8VBL2</accession>
<dbReference type="CDD" id="cd00158">
    <property type="entry name" value="RHOD"/>
    <property type="match status" value="1"/>
</dbReference>
<dbReference type="Gene3D" id="3.40.250.10">
    <property type="entry name" value="Rhodanese-like domain"/>
    <property type="match status" value="1"/>
</dbReference>
<dbReference type="PROSITE" id="PS50206">
    <property type="entry name" value="RHODANESE_3"/>
    <property type="match status" value="1"/>
</dbReference>
<gene>
    <name evidence="2" type="ORF">FRZ67_14170</name>
</gene>
<dbReference type="PANTHER" id="PTHR43031:SF1">
    <property type="entry name" value="PYRIDINE NUCLEOTIDE-DISULPHIDE OXIDOREDUCTASE"/>
    <property type="match status" value="1"/>
</dbReference>